<dbReference type="EMBL" id="LAZR01033755">
    <property type="protein sequence ID" value="KKL47194.1"/>
    <property type="molecule type" value="Genomic_DNA"/>
</dbReference>
<gene>
    <name evidence="1" type="ORF">LCGC14_2337980</name>
</gene>
<reference evidence="1" key="1">
    <citation type="journal article" date="2015" name="Nature">
        <title>Complex archaea that bridge the gap between prokaryotes and eukaryotes.</title>
        <authorList>
            <person name="Spang A."/>
            <person name="Saw J.H."/>
            <person name="Jorgensen S.L."/>
            <person name="Zaremba-Niedzwiedzka K."/>
            <person name="Martijn J."/>
            <person name="Lind A.E."/>
            <person name="van Eijk R."/>
            <person name="Schleper C."/>
            <person name="Guy L."/>
            <person name="Ettema T.J."/>
        </authorList>
    </citation>
    <scope>NUCLEOTIDE SEQUENCE</scope>
</reference>
<accession>A0A0F9CDP5</accession>
<evidence type="ECO:0000313" key="1">
    <source>
        <dbReference type="EMBL" id="KKL47194.1"/>
    </source>
</evidence>
<dbReference type="AlphaFoldDB" id="A0A0F9CDP5"/>
<protein>
    <submittedName>
        <fullName evidence="1">Uncharacterized protein</fullName>
    </submittedName>
</protein>
<comment type="caution">
    <text evidence="1">The sequence shown here is derived from an EMBL/GenBank/DDBJ whole genome shotgun (WGS) entry which is preliminary data.</text>
</comment>
<sequence length="140" mass="15289">MGIRVKSSADIASKWARVSAQRDGDYKDGVTDPGVEWARAAAAAEETYVQGVTAAAGRGAFGKGIAKAGDEKWRRKTVEVGTQRWSPGIRAAVQDFEKGFEPFRDALERLELPPRAPRGDPRNLERVAVVARALAEVRKR</sequence>
<organism evidence="1">
    <name type="scientific">marine sediment metagenome</name>
    <dbReference type="NCBI Taxonomy" id="412755"/>
    <lineage>
        <taxon>unclassified sequences</taxon>
        <taxon>metagenomes</taxon>
        <taxon>ecological metagenomes</taxon>
    </lineage>
</organism>
<proteinExistence type="predicted"/>
<name>A0A0F9CDP5_9ZZZZ</name>